<comment type="function">
    <text evidence="11">Involved in protein N-glycosylation. Essential for the second step of the dolichol-linked oligosaccharide pathway. Anchors the catalytic subunit ALG13 to the ER.</text>
</comment>
<dbReference type="GO" id="GO:0031965">
    <property type="term" value="C:nuclear membrane"/>
    <property type="evidence" value="ECO:0007669"/>
    <property type="project" value="UniProtKB-SubCell"/>
</dbReference>
<evidence type="ECO:0000256" key="6">
    <source>
        <dbReference type="ARBA" id="ARBA00022692"/>
    </source>
</evidence>
<protein>
    <recommendedName>
        <fullName evidence="5 11">UDP-N-acetylglucosamine transferase subunit ALG14</fullName>
    </recommendedName>
    <alternativeName>
        <fullName evidence="10 11">Asparagine-linked glycosylation protein 14</fullName>
    </alternativeName>
</protein>
<reference evidence="13" key="2">
    <citation type="submission" date="2015-01" db="EMBL/GenBank/DDBJ databases">
        <title>Evolutionary Origins and Diversification of the Mycorrhizal Mutualists.</title>
        <authorList>
            <consortium name="DOE Joint Genome Institute"/>
            <consortium name="Mycorrhizal Genomics Consortium"/>
            <person name="Kohler A."/>
            <person name="Kuo A."/>
            <person name="Nagy L.G."/>
            <person name="Floudas D."/>
            <person name="Copeland A."/>
            <person name="Barry K.W."/>
            <person name="Cichocki N."/>
            <person name="Veneault-Fourrey C."/>
            <person name="LaButti K."/>
            <person name="Lindquist E.A."/>
            <person name="Lipzen A."/>
            <person name="Lundell T."/>
            <person name="Morin E."/>
            <person name="Murat C."/>
            <person name="Riley R."/>
            <person name="Ohm R."/>
            <person name="Sun H."/>
            <person name="Tunlid A."/>
            <person name="Henrissat B."/>
            <person name="Grigoriev I.V."/>
            <person name="Hibbett D.S."/>
            <person name="Martin F."/>
        </authorList>
    </citation>
    <scope>NUCLEOTIDE SEQUENCE [LARGE SCALE GENOMIC DNA]</scope>
    <source>
        <strain evidence="13">Zn</strain>
    </source>
</reference>
<dbReference type="OrthoDB" id="17098at2759"/>
<evidence type="ECO:0000256" key="10">
    <source>
        <dbReference type="ARBA" id="ARBA00032062"/>
    </source>
</evidence>
<dbReference type="AlphaFoldDB" id="A0A0C3CTI0"/>
<dbReference type="GO" id="GO:0043541">
    <property type="term" value="C:UDP-N-acetylglucosamine transferase complex"/>
    <property type="evidence" value="ECO:0007669"/>
    <property type="project" value="TreeGrafter"/>
</dbReference>
<comment type="subcellular location">
    <subcellularLocation>
        <location evidence="1 11">Endoplasmic reticulum membrane</location>
        <topology evidence="1 11">Single-pass membrane protein</topology>
    </subcellularLocation>
    <subcellularLocation>
        <location evidence="2">Nucleus membrane</location>
        <topology evidence="2">Single-pass membrane protein</topology>
    </subcellularLocation>
</comment>
<keyword evidence="9 11" id="KW-0472">Membrane</keyword>
<dbReference type="PANTHER" id="PTHR12154:SF4">
    <property type="entry name" value="UDP-N-ACETYLGLUCOSAMINE TRANSFERASE SUBUNIT ALG14 HOMOLOG"/>
    <property type="match status" value="1"/>
</dbReference>
<evidence type="ECO:0000256" key="4">
    <source>
        <dbReference type="ARBA" id="ARBA00011335"/>
    </source>
</evidence>
<feature type="transmembrane region" description="Helical" evidence="11">
    <location>
        <begin position="139"/>
        <end position="161"/>
    </location>
</feature>
<sequence length="263" mass="28906">MAVGISALPLFAATFLVIITSTFLRLLYILPSTRFRPYSRLKIPKDKRSHMVIVLGSGGHTAEMMSLLRGVNPRRWAHRTYIVSSGDNFSAAKAREIEAGIQTKYTHSTTVSQSGALHAVTGKWEVTTVPRARKIHQTLYTTPITSLMCLIGSLNALYRAAATSAVSPFEYPDLIVTNGPATAVIVIIASVILKFVGLAPRQKMKVIYVESWARVKTLSLSGKVLLRMGLCDKFLVQWEVLNKAINRGGTGTKVDWKGFLVDT</sequence>
<feature type="transmembrane region" description="Helical" evidence="11">
    <location>
        <begin position="6"/>
        <end position="30"/>
    </location>
</feature>
<dbReference type="InParanoid" id="A0A0C3CTI0"/>
<dbReference type="PANTHER" id="PTHR12154">
    <property type="entry name" value="GLYCOSYL TRANSFERASE-RELATED"/>
    <property type="match status" value="1"/>
</dbReference>
<feature type="transmembrane region" description="Helical" evidence="11">
    <location>
        <begin position="181"/>
        <end position="199"/>
    </location>
</feature>
<dbReference type="STRING" id="913774.A0A0C3CTI0"/>
<evidence type="ECO:0000256" key="8">
    <source>
        <dbReference type="ARBA" id="ARBA00022989"/>
    </source>
</evidence>
<evidence type="ECO:0000313" key="12">
    <source>
        <dbReference type="EMBL" id="KIM92992.1"/>
    </source>
</evidence>
<accession>A0A0C3CTI0</accession>
<evidence type="ECO:0000313" key="13">
    <source>
        <dbReference type="Proteomes" id="UP000054321"/>
    </source>
</evidence>
<evidence type="ECO:0000256" key="5">
    <source>
        <dbReference type="ARBA" id="ARBA00017467"/>
    </source>
</evidence>
<comment type="subunit">
    <text evidence="4 11">Heterodimer with ALG13 to form a functional enzyme.</text>
</comment>
<dbReference type="FunCoup" id="A0A0C3CTI0">
    <property type="interactions" value="336"/>
</dbReference>
<dbReference type="EMBL" id="KN832901">
    <property type="protein sequence ID" value="KIM92992.1"/>
    <property type="molecule type" value="Genomic_DNA"/>
</dbReference>
<evidence type="ECO:0000256" key="7">
    <source>
        <dbReference type="ARBA" id="ARBA00022824"/>
    </source>
</evidence>
<reference evidence="12 13" key="1">
    <citation type="submission" date="2014-04" db="EMBL/GenBank/DDBJ databases">
        <authorList>
            <consortium name="DOE Joint Genome Institute"/>
            <person name="Kuo A."/>
            <person name="Martino E."/>
            <person name="Perotto S."/>
            <person name="Kohler A."/>
            <person name="Nagy L.G."/>
            <person name="Floudas D."/>
            <person name="Copeland A."/>
            <person name="Barry K.W."/>
            <person name="Cichocki N."/>
            <person name="Veneault-Fourrey C."/>
            <person name="LaButti K."/>
            <person name="Lindquist E.A."/>
            <person name="Lipzen A."/>
            <person name="Lundell T."/>
            <person name="Morin E."/>
            <person name="Murat C."/>
            <person name="Sun H."/>
            <person name="Tunlid A."/>
            <person name="Henrissat B."/>
            <person name="Grigoriev I.V."/>
            <person name="Hibbett D.S."/>
            <person name="Martin F."/>
            <person name="Nordberg H.P."/>
            <person name="Cantor M.N."/>
            <person name="Hua S.X."/>
        </authorList>
    </citation>
    <scope>NUCLEOTIDE SEQUENCE [LARGE SCALE GENOMIC DNA]</scope>
    <source>
        <strain evidence="12 13">Zn</strain>
    </source>
</reference>
<dbReference type="GO" id="GO:0006488">
    <property type="term" value="P:dolichol-linked oligosaccharide biosynthetic process"/>
    <property type="evidence" value="ECO:0007669"/>
    <property type="project" value="InterPro"/>
</dbReference>
<keyword evidence="6 11" id="KW-0812">Transmembrane</keyword>
<keyword evidence="13" id="KW-1185">Reference proteome</keyword>
<comment type="similarity">
    <text evidence="3 11">Belongs to the ALG14 family.</text>
</comment>
<dbReference type="InterPro" id="IPR013969">
    <property type="entry name" value="Oligosacch_biosynth_Alg14"/>
</dbReference>
<proteinExistence type="inferred from homology"/>
<name>A0A0C3CTI0_OIDMZ</name>
<evidence type="ECO:0000256" key="2">
    <source>
        <dbReference type="ARBA" id="ARBA00004590"/>
    </source>
</evidence>
<dbReference type="GO" id="GO:0004577">
    <property type="term" value="F:N-acetylglucosaminyldiphosphodolichol N-acetylglucosaminyltransferase activity"/>
    <property type="evidence" value="ECO:0007669"/>
    <property type="project" value="TreeGrafter"/>
</dbReference>
<dbReference type="Gene3D" id="3.40.50.2000">
    <property type="entry name" value="Glycogen Phosphorylase B"/>
    <property type="match status" value="1"/>
</dbReference>
<dbReference type="Pfam" id="PF08660">
    <property type="entry name" value="Alg14"/>
    <property type="match status" value="1"/>
</dbReference>
<evidence type="ECO:0000256" key="1">
    <source>
        <dbReference type="ARBA" id="ARBA00004389"/>
    </source>
</evidence>
<dbReference type="HOGENOM" id="CLU_064541_0_0_1"/>
<evidence type="ECO:0000256" key="11">
    <source>
        <dbReference type="RuleBase" id="RU362127"/>
    </source>
</evidence>
<keyword evidence="8 11" id="KW-1133">Transmembrane helix</keyword>
<evidence type="ECO:0000256" key="9">
    <source>
        <dbReference type="ARBA" id="ARBA00023136"/>
    </source>
</evidence>
<keyword evidence="7 11" id="KW-0256">Endoplasmic reticulum</keyword>
<gene>
    <name evidence="11" type="primary">ALG14</name>
    <name evidence="12" type="ORF">OIDMADRAFT_173452</name>
</gene>
<comment type="caution">
    <text evidence="11">Lacks conserved residue(s) required for the propagation of feature annotation.</text>
</comment>
<evidence type="ECO:0000256" key="3">
    <source>
        <dbReference type="ARBA" id="ARBA00009731"/>
    </source>
</evidence>
<dbReference type="Proteomes" id="UP000054321">
    <property type="component" value="Unassembled WGS sequence"/>
</dbReference>
<organism evidence="12 13">
    <name type="scientific">Oidiodendron maius (strain Zn)</name>
    <dbReference type="NCBI Taxonomy" id="913774"/>
    <lineage>
        <taxon>Eukaryota</taxon>
        <taxon>Fungi</taxon>
        <taxon>Dikarya</taxon>
        <taxon>Ascomycota</taxon>
        <taxon>Pezizomycotina</taxon>
        <taxon>Leotiomycetes</taxon>
        <taxon>Leotiomycetes incertae sedis</taxon>
        <taxon>Myxotrichaceae</taxon>
        <taxon>Oidiodendron</taxon>
    </lineage>
</organism>